<dbReference type="AlphaFoldDB" id="A0A4Y7T285"/>
<reference evidence="1 2" key="1">
    <citation type="journal article" date="2019" name="Nat. Ecol. Evol.">
        <title>Megaphylogeny resolves global patterns of mushroom evolution.</title>
        <authorList>
            <person name="Varga T."/>
            <person name="Krizsan K."/>
            <person name="Foldi C."/>
            <person name="Dima B."/>
            <person name="Sanchez-Garcia M."/>
            <person name="Sanchez-Ramirez S."/>
            <person name="Szollosi G.J."/>
            <person name="Szarkandi J.G."/>
            <person name="Papp V."/>
            <person name="Albert L."/>
            <person name="Andreopoulos W."/>
            <person name="Angelini C."/>
            <person name="Antonin V."/>
            <person name="Barry K.W."/>
            <person name="Bougher N.L."/>
            <person name="Buchanan P."/>
            <person name="Buyck B."/>
            <person name="Bense V."/>
            <person name="Catcheside P."/>
            <person name="Chovatia M."/>
            <person name="Cooper J."/>
            <person name="Damon W."/>
            <person name="Desjardin D."/>
            <person name="Finy P."/>
            <person name="Geml J."/>
            <person name="Haridas S."/>
            <person name="Hughes K."/>
            <person name="Justo A."/>
            <person name="Karasinski D."/>
            <person name="Kautmanova I."/>
            <person name="Kiss B."/>
            <person name="Kocsube S."/>
            <person name="Kotiranta H."/>
            <person name="LaButti K.M."/>
            <person name="Lechner B.E."/>
            <person name="Liimatainen K."/>
            <person name="Lipzen A."/>
            <person name="Lukacs Z."/>
            <person name="Mihaltcheva S."/>
            <person name="Morgado L.N."/>
            <person name="Niskanen T."/>
            <person name="Noordeloos M.E."/>
            <person name="Ohm R.A."/>
            <person name="Ortiz-Santana B."/>
            <person name="Ovrebo C."/>
            <person name="Racz N."/>
            <person name="Riley R."/>
            <person name="Savchenko A."/>
            <person name="Shiryaev A."/>
            <person name="Soop K."/>
            <person name="Spirin V."/>
            <person name="Szebenyi C."/>
            <person name="Tomsovsky M."/>
            <person name="Tulloss R.E."/>
            <person name="Uehling J."/>
            <person name="Grigoriev I.V."/>
            <person name="Vagvolgyi C."/>
            <person name="Papp T."/>
            <person name="Martin F.M."/>
            <person name="Miettinen O."/>
            <person name="Hibbett D.S."/>
            <person name="Nagy L.G."/>
        </authorList>
    </citation>
    <scope>NUCLEOTIDE SEQUENCE [LARGE SCALE GENOMIC DNA]</scope>
    <source>
        <strain evidence="1 2">FP101781</strain>
    </source>
</reference>
<evidence type="ECO:0000313" key="2">
    <source>
        <dbReference type="Proteomes" id="UP000298030"/>
    </source>
</evidence>
<comment type="caution">
    <text evidence="1">The sequence shown here is derived from an EMBL/GenBank/DDBJ whole genome shotgun (WGS) entry which is preliminary data.</text>
</comment>
<evidence type="ECO:0000313" key="1">
    <source>
        <dbReference type="EMBL" id="TEB28280.1"/>
    </source>
</evidence>
<dbReference type="EMBL" id="QPFP01000033">
    <property type="protein sequence ID" value="TEB28280.1"/>
    <property type="molecule type" value="Genomic_DNA"/>
</dbReference>
<organism evidence="1 2">
    <name type="scientific">Coprinellus micaceus</name>
    <name type="common">Glistening ink-cap mushroom</name>
    <name type="synonym">Coprinus micaceus</name>
    <dbReference type="NCBI Taxonomy" id="71717"/>
    <lineage>
        <taxon>Eukaryota</taxon>
        <taxon>Fungi</taxon>
        <taxon>Dikarya</taxon>
        <taxon>Basidiomycota</taxon>
        <taxon>Agaricomycotina</taxon>
        <taxon>Agaricomycetes</taxon>
        <taxon>Agaricomycetidae</taxon>
        <taxon>Agaricales</taxon>
        <taxon>Agaricineae</taxon>
        <taxon>Psathyrellaceae</taxon>
        <taxon>Coprinellus</taxon>
    </lineage>
</organism>
<dbReference type="Proteomes" id="UP000298030">
    <property type="component" value="Unassembled WGS sequence"/>
</dbReference>
<gene>
    <name evidence="1" type="ORF">FA13DRAFT_1735684</name>
</gene>
<protein>
    <submittedName>
        <fullName evidence="1">Uncharacterized protein</fullName>
    </submittedName>
</protein>
<sequence length="183" mass="20689">MGLGTYSGRSFRWQGRWLGVDLDDSRAHSPHAGSNCSLRVPIFLCGPLPCRRLALIRRLDTDLCTWSCGGRLYFMLNHRRLSPPRTDEHCRMTTVFSLDPNAEGSSLLYAYAAKRNFRSFLATSWLLYVYPLSRLGLMTHAPHPSIRVSRLHCPRVGFGHHCLLRPLGRSLPPLFLGTGGRKL</sequence>
<accession>A0A4Y7T285</accession>
<name>A0A4Y7T285_COPMI</name>
<proteinExistence type="predicted"/>
<keyword evidence="2" id="KW-1185">Reference proteome</keyword>